<keyword evidence="1" id="KW-0472">Membrane</keyword>
<feature type="transmembrane region" description="Helical" evidence="1">
    <location>
        <begin position="32"/>
        <end position="52"/>
    </location>
</feature>
<dbReference type="RefSeq" id="WP_009677898.1">
    <property type="nucleotide sequence ID" value="NZ_AEUD01000002.1"/>
</dbReference>
<evidence type="ECO:0000313" key="3">
    <source>
        <dbReference type="Proteomes" id="UP000035065"/>
    </source>
</evidence>
<gene>
    <name evidence="2" type="ORF">SCNU_03147</name>
</gene>
<feature type="transmembrane region" description="Helical" evidence="1">
    <location>
        <begin position="7"/>
        <end position="26"/>
    </location>
</feature>
<keyword evidence="1" id="KW-1133">Transmembrane helix</keyword>
<protein>
    <submittedName>
        <fullName evidence="2">Uncharacterized protein</fullName>
    </submittedName>
</protein>
<reference evidence="2 3" key="1">
    <citation type="journal article" date="2011" name="J. Bacteriol.">
        <title>Draft Genome Sequence of Gordonia neofelifaecis NRRL B-59395, a Cholesterol-Degrading Actinomycete.</title>
        <authorList>
            <person name="Ge F."/>
            <person name="Li W."/>
            <person name="Chen G."/>
            <person name="Liu Y."/>
            <person name="Zhang G."/>
            <person name="Yong B."/>
            <person name="Wang Q."/>
            <person name="Wang N."/>
            <person name="Huang Z."/>
            <person name="Li W."/>
            <person name="Wang J."/>
            <person name="Wu C."/>
            <person name="Xie Q."/>
            <person name="Liu G."/>
        </authorList>
    </citation>
    <scope>NUCLEOTIDE SEQUENCE [LARGE SCALE GENOMIC DNA]</scope>
    <source>
        <strain evidence="2 3">NRRL B-59395</strain>
    </source>
</reference>
<sequence>MSRQLVTAIYLLVMIALIVGVDFAFLRDQTGLRLIVNVAIVLVFLGGYFLFLRPR</sequence>
<proteinExistence type="predicted"/>
<dbReference type="Proteomes" id="UP000035065">
    <property type="component" value="Unassembled WGS sequence"/>
</dbReference>
<organism evidence="2 3">
    <name type="scientific">Gordonia neofelifaecis NRRL B-59395</name>
    <dbReference type="NCBI Taxonomy" id="644548"/>
    <lineage>
        <taxon>Bacteria</taxon>
        <taxon>Bacillati</taxon>
        <taxon>Actinomycetota</taxon>
        <taxon>Actinomycetes</taxon>
        <taxon>Mycobacteriales</taxon>
        <taxon>Gordoniaceae</taxon>
        <taxon>Gordonia</taxon>
    </lineage>
</organism>
<name>F1YFT7_9ACTN</name>
<comment type="caution">
    <text evidence="2">The sequence shown here is derived from an EMBL/GenBank/DDBJ whole genome shotgun (WGS) entry which is preliminary data.</text>
</comment>
<dbReference type="EMBL" id="AEUD01000002">
    <property type="protein sequence ID" value="EGD56514.1"/>
    <property type="molecule type" value="Genomic_DNA"/>
</dbReference>
<evidence type="ECO:0000256" key="1">
    <source>
        <dbReference type="SAM" id="Phobius"/>
    </source>
</evidence>
<evidence type="ECO:0000313" key="2">
    <source>
        <dbReference type="EMBL" id="EGD56514.1"/>
    </source>
</evidence>
<keyword evidence="1" id="KW-0812">Transmembrane</keyword>
<keyword evidence="3" id="KW-1185">Reference proteome</keyword>
<accession>F1YFT7</accession>
<dbReference type="AlphaFoldDB" id="F1YFT7"/>